<dbReference type="Pfam" id="PF05667">
    <property type="entry name" value="CCDC22_CC"/>
    <property type="match status" value="1"/>
</dbReference>
<dbReference type="OMA" id="KFEQHIQ"/>
<protein>
    <recommendedName>
        <fullName evidence="2">Coiled-coil domain-containing protein 22 homolog</fullName>
    </recommendedName>
</protein>
<dbReference type="PaxDb" id="121845-A0A1S3D623"/>
<evidence type="ECO:0000259" key="4">
    <source>
        <dbReference type="Pfam" id="PF05667"/>
    </source>
</evidence>
<sequence>MEEVDKIIIVTLKSLNCDIEEDVSSIKKLTTEIFVEAVVKMIHIIDPTFQASKTLPNSMSAKYKYCAELSDKVKSLGFQGDIGYQTFLYGNEIEVRRTLMYLIERLPREQTKISTHTDTKLEAFKKKLSQAIVEKVTSSKTNKFISMPLETGIVKPGQAKNSMTPREWREYCIKHLKFITHQVEPKLIFPSIITLNAYEGKEIKEPFPTIEEDKEVHYNHNQTEVNISNSIPRDVSQSDLNKLSQSIQSEVEEFNKLKRPFPTIEEDKEVHYNHNQTEVNISNSIPRDISQSDLNKLSQSIQSEVEEFNKLKKEYKQLEKMKKEEEIQLNKNKKNIDINEKINIMLPDSDDYIEKLESKINGAHEKMKLLQEQWEEAKKPYLEEKNKRSKKQNNNSQYYEQLRQLRETAQVLRNEYEIKTLAFNKLNENLPKKSVNRSSYTKRILEIINNIKKQDLDISKIINDTKQVQKQLNNVNGKIERCFTLADEMIFRDVSRDEMSRKAYKYLVTLHTDCNDIVKVVTEIGNLKKEMKNLEEQIDLLCSKNIGENLLQIQKDIQHMKSESTALVNQMKAQSLE</sequence>
<evidence type="ECO:0000313" key="7">
    <source>
        <dbReference type="RefSeq" id="XP_008475186.1"/>
    </source>
</evidence>
<dbReference type="PANTHER" id="PTHR15668:SF4">
    <property type="entry name" value="COILED-COIL DOMAIN-CONTAINING PROTEIN 22"/>
    <property type="match status" value="1"/>
</dbReference>
<dbReference type="GeneID" id="103512210"/>
<feature type="domain" description="CCDC22 coiled-coil" evidence="4">
    <location>
        <begin position="223"/>
        <end position="541"/>
    </location>
</feature>
<evidence type="ECO:0000256" key="1">
    <source>
        <dbReference type="ARBA" id="ARBA00006438"/>
    </source>
</evidence>
<dbReference type="KEGG" id="dci:103512210"/>
<evidence type="ECO:0000313" key="6">
    <source>
        <dbReference type="Proteomes" id="UP000079169"/>
    </source>
</evidence>
<feature type="coiled-coil region" evidence="3">
    <location>
        <begin position="294"/>
        <end position="422"/>
    </location>
</feature>
<dbReference type="Proteomes" id="UP000079169">
    <property type="component" value="Unplaced"/>
</dbReference>
<reference evidence="7" key="1">
    <citation type="submission" date="2025-08" db="UniProtKB">
        <authorList>
            <consortium name="RefSeq"/>
        </authorList>
    </citation>
    <scope>IDENTIFICATION</scope>
</reference>
<organism evidence="6 7">
    <name type="scientific">Diaphorina citri</name>
    <name type="common">Asian citrus psyllid</name>
    <dbReference type="NCBI Taxonomy" id="121845"/>
    <lineage>
        <taxon>Eukaryota</taxon>
        <taxon>Metazoa</taxon>
        <taxon>Ecdysozoa</taxon>
        <taxon>Arthropoda</taxon>
        <taxon>Hexapoda</taxon>
        <taxon>Insecta</taxon>
        <taxon>Pterygota</taxon>
        <taxon>Neoptera</taxon>
        <taxon>Paraneoptera</taxon>
        <taxon>Hemiptera</taxon>
        <taxon>Sternorrhyncha</taxon>
        <taxon>Psylloidea</taxon>
        <taxon>Psyllidae</taxon>
        <taxon>Diaphorininae</taxon>
        <taxon>Diaphorina</taxon>
    </lineage>
</organism>
<keyword evidence="3" id="KW-0175">Coiled coil</keyword>
<dbReference type="RefSeq" id="XP_008475186.1">
    <property type="nucleotide sequence ID" value="XM_008476964.3"/>
</dbReference>
<dbReference type="InterPro" id="IPR048348">
    <property type="entry name" value="CCDC22_CC"/>
</dbReference>
<proteinExistence type="inferred from homology"/>
<dbReference type="Pfam" id="PF21674">
    <property type="entry name" value="CCDC22_N"/>
    <property type="match status" value="1"/>
</dbReference>
<evidence type="ECO:0000259" key="5">
    <source>
        <dbReference type="Pfam" id="PF21674"/>
    </source>
</evidence>
<dbReference type="PANTHER" id="PTHR15668">
    <property type="entry name" value="JM1 PROTEIN"/>
    <property type="match status" value="1"/>
</dbReference>
<name>A0A1S3D623_DIACI</name>
<keyword evidence="6" id="KW-1185">Reference proteome</keyword>
<feature type="domain" description="CCDC22 N-terminal" evidence="5">
    <location>
        <begin position="1"/>
        <end position="107"/>
    </location>
</feature>
<evidence type="ECO:0000256" key="3">
    <source>
        <dbReference type="SAM" id="Coils"/>
    </source>
</evidence>
<dbReference type="STRING" id="121845.A0A1S3D623"/>
<dbReference type="GO" id="GO:0097602">
    <property type="term" value="F:cullin family protein binding"/>
    <property type="evidence" value="ECO:0007669"/>
    <property type="project" value="TreeGrafter"/>
</dbReference>
<feature type="coiled-coil region" evidence="3">
    <location>
        <begin position="517"/>
        <end position="544"/>
    </location>
</feature>
<comment type="similarity">
    <text evidence="1">Belongs to the CCDC22 family.</text>
</comment>
<dbReference type="GO" id="GO:2000060">
    <property type="term" value="P:positive regulation of ubiquitin-dependent protein catabolic process"/>
    <property type="evidence" value="ECO:0007669"/>
    <property type="project" value="TreeGrafter"/>
</dbReference>
<accession>A0A1S3D623</accession>
<dbReference type="InterPro" id="IPR048349">
    <property type="entry name" value="CCDC22_N"/>
</dbReference>
<dbReference type="AlphaFoldDB" id="A0A1S3D623"/>
<gene>
    <name evidence="7" type="primary">LOC103512210</name>
</gene>
<evidence type="ECO:0000256" key="2">
    <source>
        <dbReference type="ARBA" id="ARBA00017553"/>
    </source>
</evidence>
<dbReference type="InterPro" id="IPR008530">
    <property type="entry name" value="CCDC22"/>
</dbReference>